<comment type="caution">
    <text evidence="2">The sequence shown here is derived from an EMBL/GenBank/DDBJ whole genome shotgun (WGS) entry which is preliminary data.</text>
</comment>
<sequence>MTSAVPVANPKNHGPSKSQNSPTPKSDIPCTVDNCFQPPDSQNSPNPDNNESDPPCTVFNCFQPPDPQNSPNPDNNSKFLMIIHSDLEG</sequence>
<accession>A0A9N9H4E0</accession>
<dbReference type="AlphaFoldDB" id="A0A9N9H4E0"/>
<gene>
    <name evidence="2" type="ORF">CPELLU_LOCUS9397</name>
</gene>
<protein>
    <submittedName>
        <fullName evidence="2">16526_t:CDS:1</fullName>
    </submittedName>
</protein>
<proteinExistence type="predicted"/>
<organism evidence="2 3">
    <name type="scientific">Cetraspora pellucida</name>
    <dbReference type="NCBI Taxonomy" id="1433469"/>
    <lineage>
        <taxon>Eukaryota</taxon>
        <taxon>Fungi</taxon>
        <taxon>Fungi incertae sedis</taxon>
        <taxon>Mucoromycota</taxon>
        <taxon>Glomeromycotina</taxon>
        <taxon>Glomeromycetes</taxon>
        <taxon>Diversisporales</taxon>
        <taxon>Gigasporaceae</taxon>
        <taxon>Cetraspora</taxon>
    </lineage>
</organism>
<feature type="compositionally biased region" description="Polar residues" evidence="1">
    <location>
        <begin position="15"/>
        <end position="24"/>
    </location>
</feature>
<evidence type="ECO:0000313" key="2">
    <source>
        <dbReference type="EMBL" id="CAG8652313.1"/>
    </source>
</evidence>
<name>A0A9N9H4E0_9GLOM</name>
<dbReference type="EMBL" id="CAJVQA010007142">
    <property type="protein sequence ID" value="CAG8652313.1"/>
    <property type="molecule type" value="Genomic_DNA"/>
</dbReference>
<feature type="region of interest" description="Disordered" evidence="1">
    <location>
        <begin position="1"/>
        <end position="79"/>
    </location>
</feature>
<reference evidence="2" key="1">
    <citation type="submission" date="2021-06" db="EMBL/GenBank/DDBJ databases">
        <authorList>
            <person name="Kallberg Y."/>
            <person name="Tangrot J."/>
            <person name="Rosling A."/>
        </authorList>
    </citation>
    <scope>NUCLEOTIDE SEQUENCE</scope>
    <source>
        <strain evidence="2">FL966</strain>
    </source>
</reference>
<keyword evidence="3" id="KW-1185">Reference proteome</keyword>
<dbReference type="Proteomes" id="UP000789759">
    <property type="component" value="Unassembled WGS sequence"/>
</dbReference>
<evidence type="ECO:0000313" key="3">
    <source>
        <dbReference type="Proteomes" id="UP000789759"/>
    </source>
</evidence>
<evidence type="ECO:0000256" key="1">
    <source>
        <dbReference type="SAM" id="MobiDB-lite"/>
    </source>
</evidence>
<feature type="compositionally biased region" description="Low complexity" evidence="1">
    <location>
        <begin position="37"/>
        <end position="55"/>
    </location>
</feature>